<reference evidence="7 8" key="1">
    <citation type="submission" date="2019-07" db="EMBL/GenBank/DDBJ databases">
        <title>Insights of Desulfuromonas acetexigens electromicrobiology.</title>
        <authorList>
            <person name="Katuri K."/>
            <person name="Sapireddy V."/>
            <person name="Shaw D.R."/>
            <person name="Saikaly P."/>
        </authorList>
    </citation>
    <scope>NUCLEOTIDE SEQUENCE [LARGE SCALE GENOMIC DNA]</scope>
    <source>
        <strain evidence="7 8">2873</strain>
    </source>
</reference>
<evidence type="ECO:0000313" key="7">
    <source>
        <dbReference type="EMBL" id="TRO81827.1"/>
    </source>
</evidence>
<sequence>MVHVSWQNVLDGQGFAITLIGMVIVFSGLLLISLFIAQLPRMLDFFDRLTTRAARPEAPSEAVAERAAVPQGEEIMAAISLVVHMELERLTGESQKITILRRSGQGAIWASAGKVRSLSQRSPHA</sequence>
<organism evidence="7 8">
    <name type="scientific">Trichloromonas acetexigens</name>
    <dbReference type="NCBI Taxonomy" id="38815"/>
    <lineage>
        <taxon>Bacteria</taxon>
        <taxon>Pseudomonadati</taxon>
        <taxon>Thermodesulfobacteriota</taxon>
        <taxon>Desulfuromonadia</taxon>
        <taxon>Desulfuromonadales</taxon>
        <taxon>Trichloromonadaceae</taxon>
        <taxon>Trichloromonas</taxon>
    </lineage>
</organism>
<keyword evidence="8" id="KW-1185">Reference proteome</keyword>
<dbReference type="GO" id="GO:0036376">
    <property type="term" value="P:sodium ion export across plasma membrane"/>
    <property type="evidence" value="ECO:0007669"/>
    <property type="project" value="InterPro"/>
</dbReference>
<evidence type="ECO:0000256" key="6">
    <source>
        <dbReference type="SAM" id="Phobius"/>
    </source>
</evidence>
<feature type="transmembrane region" description="Helical" evidence="6">
    <location>
        <begin position="15"/>
        <end position="37"/>
    </location>
</feature>
<dbReference type="Proteomes" id="UP000317155">
    <property type="component" value="Unassembled WGS sequence"/>
</dbReference>
<dbReference type="GO" id="GO:0015081">
    <property type="term" value="F:sodium ion transmembrane transporter activity"/>
    <property type="evidence" value="ECO:0007669"/>
    <property type="project" value="InterPro"/>
</dbReference>
<evidence type="ECO:0000256" key="2">
    <source>
        <dbReference type="ARBA" id="ARBA00022475"/>
    </source>
</evidence>
<protein>
    <recommendedName>
        <fullName evidence="9">Oxaloacetate decarboxylase gamma chain</fullName>
    </recommendedName>
</protein>
<evidence type="ECO:0000256" key="1">
    <source>
        <dbReference type="ARBA" id="ARBA00004236"/>
    </source>
</evidence>
<accession>A0A550JF29</accession>
<dbReference type="RefSeq" id="WP_092057653.1">
    <property type="nucleotide sequence ID" value="NZ_FOJJ01000037.1"/>
</dbReference>
<name>A0A550JF29_9BACT</name>
<proteinExistence type="predicted"/>
<gene>
    <name evidence="7" type="ORF">FL622_08475</name>
</gene>
<evidence type="ECO:0000256" key="3">
    <source>
        <dbReference type="ARBA" id="ARBA00022692"/>
    </source>
</evidence>
<dbReference type="InterPro" id="IPR005899">
    <property type="entry name" value="Na_pump_deCOase"/>
</dbReference>
<keyword evidence="5 6" id="KW-0472">Membrane</keyword>
<dbReference type="EMBL" id="VJVV01000005">
    <property type="protein sequence ID" value="TRO81827.1"/>
    <property type="molecule type" value="Genomic_DNA"/>
</dbReference>
<comment type="caution">
    <text evidence="7">The sequence shown here is derived from an EMBL/GenBank/DDBJ whole genome shotgun (WGS) entry which is preliminary data.</text>
</comment>
<dbReference type="OrthoDB" id="5405811at2"/>
<dbReference type="GO" id="GO:0005886">
    <property type="term" value="C:plasma membrane"/>
    <property type="evidence" value="ECO:0007669"/>
    <property type="project" value="UniProtKB-SubCell"/>
</dbReference>
<evidence type="ECO:0000256" key="4">
    <source>
        <dbReference type="ARBA" id="ARBA00022989"/>
    </source>
</evidence>
<comment type="subcellular location">
    <subcellularLocation>
        <location evidence="1">Cell membrane</location>
    </subcellularLocation>
</comment>
<keyword evidence="3 6" id="KW-0812">Transmembrane</keyword>
<dbReference type="Pfam" id="PF04277">
    <property type="entry name" value="OAD_gamma"/>
    <property type="match status" value="1"/>
</dbReference>
<dbReference type="AlphaFoldDB" id="A0A550JF29"/>
<keyword evidence="2" id="KW-1003">Cell membrane</keyword>
<evidence type="ECO:0000313" key="8">
    <source>
        <dbReference type="Proteomes" id="UP000317155"/>
    </source>
</evidence>
<evidence type="ECO:0000256" key="5">
    <source>
        <dbReference type="ARBA" id="ARBA00023136"/>
    </source>
</evidence>
<keyword evidence="4 6" id="KW-1133">Transmembrane helix</keyword>
<evidence type="ECO:0008006" key="9">
    <source>
        <dbReference type="Google" id="ProtNLM"/>
    </source>
</evidence>